<dbReference type="Proteomes" id="UP000184310">
    <property type="component" value="Unassembled WGS sequence"/>
</dbReference>
<protein>
    <submittedName>
        <fullName evidence="1">Uncharacterized protein</fullName>
    </submittedName>
</protein>
<proteinExistence type="predicted"/>
<gene>
    <name evidence="1" type="ORF">SAMN02745163_00552</name>
</gene>
<evidence type="ECO:0000313" key="2">
    <source>
        <dbReference type="Proteomes" id="UP000184310"/>
    </source>
</evidence>
<organism evidence="1 2">
    <name type="scientific">Clostridium cavendishii DSM 21758</name>
    <dbReference type="NCBI Taxonomy" id="1121302"/>
    <lineage>
        <taxon>Bacteria</taxon>
        <taxon>Bacillati</taxon>
        <taxon>Bacillota</taxon>
        <taxon>Clostridia</taxon>
        <taxon>Eubacteriales</taxon>
        <taxon>Clostridiaceae</taxon>
        <taxon>Clostridium</taxon>
    </lineage>
</organism>
<dbReference type="OrthoDB" id="1911444at2"/>
<evidence type="ECO:0000313" key="1">
    <source>
        <dbReference type="EMBL" id="SHI64470.1"/>
    </source>
</evidence>
<sequence length="109" mass="12592">MKNEVKAAEIAMELGLYLKVVTSIKSFENFNSFFNIYTDCDEPCRRVVILTKDNLIEEVYDENPSEPISKDKLIDGNLWLDEYPLTKNPNAIEKENISVDRELVISLFT</sequence>
<dbReference type="EMBL" id="FQZB01000004">
    <property type="protein sequence ID" value="SHI64470.1"/>
    <property type="molecule type" value="Genomic_DNA"/>
</dbReference>
<name>A0A1M6CU37_9CLOT</name>
<dbReference type="AlphaFoldDB" id="A0A1M6CU37"/>
<keyword evidence="2" id="KW-1185">Reference proteome</keyword>
<reference evidence="1 2" key="1">
    <citation type="submission" date="2016-11" db="EMBL/GenBank/DDBJ databases">
        <authorList>
            <person name="Jaros S."/>
            <person name="Januszkiewicz K."/>
            <person name="Wedrychowicz H."/>
        </authorList>
    </citation>
    <scope>NUCLEOTIDE SEQUENCE [LARGE SCALE GENOMIC DNA]</scope>
    <source>
        <strain evidence="1 2">DSM 21758</strain>
    </source>
</reference>
<dbReference type="RefSeq" id="WP_072985055.1">
    <property type="nucleotide sequence ID" value="NZ_FQZB01000004.1"/>
</dbReference>
<dbReference type="STRING" id="1121302.SAMN02745163_00552"/>
<accession>A0A1M6CU37</accession>